<reference evidence="1" key="1">
    <citation type="journal article" date="2015" name="Nature">
        <title>Complex archaea that bridge the gap between prokaryotes and eukaryotes.</title>
        <authorList>
            <person name="Spang A."/>
            <person name="Saw J.H."/>
            <person name="Jorgensen S.L."/>
            <person name="Zaremba-Niedzwiedzka K."/>
            <person name="Martijn J."/>
            <person name="Lind A.E."/>
            <person name="van Eijk R."/>
            <person name="Schleper C."/>
            <person name="Guy L."/>
            <person name="Ettema T.J."/>
        </authorList>
    </citation>
    <scope>NUCLEOTIDE SEQUENCE</scope>
</reference>
<proteinExistence type="predicted"/>
<protein>
    <submittedName>
        <fullName evidence="1">Uncharacterized protein</fullName>
    </submittedName>
</protein>
<evidence type="ECO:0000313" key="1">
    <source>
        <dbReference type="EMBL" id="KKL62996.1"/>
    </source>
</evidence>
<comment type="caution">
    <text evidence="1">The sequence shown here is derived from an EMBL/GenBank/DDBJ whole genome shotgun (WGS) entry which is preliminary data.</text>
</comment>
<gene>
    <name evidence="1" type="ORF">LCGC14_2179550</name>
</gene>
<accession>A0A0F9E9W2</accession>
<sequence length="119" mass="13621">MVAEKKEDIVDQVRKEVEKELGMKEGKLVETVIGPEDSRPPQEQFINATRLRFNNINNELYRQYLYPNGANITINFPLKLSIDNRNIHRVFDSTGLSYFIPPSWIGIVSKAKPGAPNFT</sequence>
<name>A0A0F9E9W2_9ZZZZ</name>
<dbReference type="EMBL" id="LAZR01028311">
    <property type="protein sequence ID" value="KKL62996.1"/>
    <property type="molecule type" value="Genomic_DNA"/>
</dbReference>
<organism evidence="1">
    <name type="scientific">marine sediment metagenome</name>
    <dbReference type="NCBI Taxonomy" id="412755"/>
    <lineage>
        <taxon>unclassified sequences</taxon>
        <taxon>metagenomes</taxon>
        <taxon>ecological metagenomes</taxon>
    </lineage>
</organism>
<dbReference type="AlphaFoldDB" id="A0A0F9E9W2"/>